<proteinExistence type="predicted"/>
<name>A0A8J6HXD5_TENMO</name>
<reference evidence="1" key="2">
    <citation type="submission" date="2021-08" db="EMBL/GenBank/DDBJ databases">
        <authorList>
            <person name="Eriksson T."/>
        </authorList>
    </citation>
    <scope>NUCLEOTIDE SEQUENCE</scope>
    <source>
        <strain evidence="1">Stoneville</strain>
        <tissue evidence="1">Whole head</tissue>
    </source>
</reference>
<organism evidence="1 2">
    <name type="scientific">Tenebrio molitor</name>
    <name type="common">Yellow mealworm beetle</name>
    <dbReference type="NCBI Taxonomy" id="7067"/>
    <lineage>
        <taxon>Eukaryota</taxon>
        <taxon>Metazoa</taxon>
        <taxon>Ecdysozoa</taxon>
        <taxon>Arthropoda</taxon>
        <taxon>Hexapoda</taxon>
        <taxon>Insecta</taxon>
        <taxon>Pterygota</taxon>
        <taxon>Neoptera</taxon>
        <taxon>Endopterygota</taxon>
        <taxon>Coleoptera</taxon>
        <taxon>Polyphaga</taxon>
        <taxon>Cucujiformia</taxon>
        <taxon>Tenebrionidae</taxon>
        <taxon>Tenebrio</taxon>
    </lineage>
</organism>
<dbReference type="AlphaFoldDB" id="A0A8J6HXD5"/>
<evidence type="ECO:0000313" key="1">
    <source>
        <dbReference type="EMBL" id="KAH0822287.1"/>
    </source>
</evidence>
<accession>A0A8J6HXD5</accession>
<keyword evidence="2" id="KW-1185">Reference proteome</keyword>
<gene>
    <name evidence="1" type="ORF">GEV33_000504</name>
</gene>
<protein>
    <submittedName>
        <fullName evidence="1">Uncharacterized protein</fullName>
    </submittedName>
</protein>
<evidence type="ECO:0000313" key="2">
    <source>
        <dbReference type="Proteomes" id="UP000719412"/>
    </source>
</evidence>
<comment type="caution">
    <text evidence="1">The sequence shown here is derived from an EMBL/GenBank/DDBJ whole genome shotgun (WGS) entry which is preliminary data.</text>
</comment>
<reference evidence="1" key="1">
    <citation type="journal article" date="2020" name="J Insects Food Feed">
        <title>The yellow mealworm (Tenebrio molitor) genome: a resource for the emerging insects as food and feed industry.</title>
        <authorList>
            <person name="Eriksson T."/>
            <person name="Andere A."/>
            <person name="Kelstrup H."/>
            <person name="Emery V."/>
            <person name="Picard C."/>
        </authorList>
    </citation>
    <scope>NUCLEOTIDE SEQUENCE</scope>
    <source>
        <strain evidence="1">Stoneville</strain>
        <tissue evidence="1">Whole head</tissue>
    </source>
</reference>
<sequence length="67" mass="7191">MSTFWNSCASSSNFGEIILQGPHQVAKKSITTSWSPASVSFDRRSACAEINAQIRNVGGAPEMSKSK</sequence>
<dbReference type="Proteomes" id="UP000719412">
    <property type="component" value="Unassembled WGS sequence"/>
</dbReference>
<dbReference type="EMBL" id="JABDTM020003113">
    <property type="protein sequence ID" value="KAH0822287.1"/>
    <property type="molecule type" value="Genomic_DNA"/>
</dbReference>